<keyword evidence="3" id="KW-1185">Reference proteome</keyword>
<dbReference type="EMBL" id="CP099837">
    <property type="protein sequence ID" value="USY18131.1"/>
    <property type="molecule type" value="Genomic_DNA"/>
</dbReference>
<evidence type="ECO:0000313" key="3">
    <source>
        <dbReference type="Proteomes" id="UP001055940"/>
    </source>
</evidence>
<dbReference type="Proteomes" id="UP001055940">
    <property type="component" value="Chromosome"/>
</dbReference>
<sequence>MNRYSHEPPAPVGVDVRALSGAVIDEVLDDVFVRARRCRALDAAGPAGTSGGPQWLLAELGDGRITGACPGDRWSRSDTPPTEHLSAPSLDPGTDRWRVLEVLVFGPHAQIRLGEGAGSGWVSTEGGAEGPGGVPEWLRPRDRSFLLQGWSGADHSRTLEGEVPRSVTREPSGAEAVLPVAWTDFSGRLRPLPERGRAALESTGTWLTVREYWAADPVTGAVGVAFHRFTGLRAGTKPTGPEFDVGTGDQVEPEGREHDRGREEER</sequence>
<evidence type="ECO:0000256" key="1">
    <source>
        <dbReference type="SAM" id="MobiDB-lite"/>
    </source>
</evidence>
<feature type="region of interest" description="Disordered" evidence="1">
    <location>
        <begin position="70"/>
        <end position="91"/>
    </location>
</feature>
<name>A0ABY5D4R8_9ACTN</name>
<protein>
    <submittedName>
        <fullName evidence="2">Uncharacterized protein</fullName>
    </submittedName>
</protein>
<feature type="region of interest" description="Disordered" evidence="1">
    <location>
        <begin position="116"/>
        <end position="135"/>
    </location>
</feature>
<accession>A0ABY5D4R8</accession>
<feature type="compositionally biased region" description="Basic and acidic residues" evidence="1">
    <location>
        <begin position="253"/>
        <end position="266"/>
    </location>
</feature>
<evidence type="ECO:0000313" key="2">
    <source>
        <dbReference type="EMBL" id="USY18131.1"/>
    </source>
</evidence>
<dbReference type="RefSeq" id="WP_254417592.1">
    <property type="nucleotide sequence ID" value="NZ_BAAAJB010000077.1"/>
</dbReference>
<proteinExistence type="predicted"/>
<organism evidence="2 3">
    <name type="scientific">Nocardiopsis exhalans</name>
    <dbReference type="NCBI Taxonomy" id="163604"/>
    <lineage>
        <taxon>Bacteria</taxon>
        <taxon>Bacillati</taxon>
        <taxon>Actinomycetota</taxon>
        <taxon>Actinomycetes</taxon>
        <taxon>Streptosporangiales</taxon>
        <taxon>Nocardiopsidaceae</taxon>
        <taxon>Nocardiopsis</taxon>
    </lineage>
</organism>
<feature type="region of interest" description="Disordered" evidence="1">
    <location>
        <begin position="233"/>
        <end position="266"/>
    </location>
</feature>
<reference evidence="2" key="1">
    <citation type="submission" date="2022-06" db="EMBL/GenBank/DDBJ databases">
        <authorList>
            <person name="Ping M."/>
        </authorList>
    </citation>
    <scope>NUCLEOTIDE SEQUENCE</scope>
    <source>
        <strain evidence="2">JCM11759T</strain>
    </source>
</reference>
<gene>
    <name evidence="2" type="ORF">NE857_22750</name>
</gene>